<dbReference type="InterPro" id="IPR014001">
    <property type="entry name" value="Helicase_ATP-bd"/>
</dbReference>
<evidence type="ECO:0000259" key="3">
    <source>
        <dbReference type="PROSITE" id="PS51194"/>
    </source>
</evidence>
<dbReference type="InterPro" id="IPR025202">
    <property type="entry name" value="PLD-like_dom"/>
</dbReference>
<dbReference type="GO" id="GO:0004386">
    <property type="term" value="F:helicase activity"/>
    <property type="evidence" value="ECO:0007669"/>
    <property type="project" value="UniProtKB-KW"/>
</dbReference>
<dbReference type="SMART" id="SM00487">
    <property type="entry name" value="DEXDc"/>
    <property type="match status" value="1"/>
</dbReference>
<dbReference type="SMART" id="SM00490">
    <property type="entry name" value="HELICc"/>
    <property type="match status" value="1"/>
</dbReference>
<gene>
    <name evidence="4" type="ORF">NIES2119_25955</name>
</gene>
<dbReference type="InterPro" id="IPR027417">
    <property type="entry name" value="P-loop_NTPase"/>
</dbReference>
<dbReference type="Gene3D" id="3.40.50.300">
    <property type="entry name" value="P-loop containing nucleotide triphosphate hydrolases"/>
    <property type="match status" value="2"/>
</dbReference>
<sequence>MNAQRLSWFESGKSLQYIIELLQKSQQKIRIATGFFTIKGWNLVRRYTTGKRTYLLVGLDDPGEQKARMALVQEIMRDLRTGLDIDRRKAVRDLVDKIQSNQFEIVDARAKDHHNKLYISDETAAIQTSSNLTGKGLMKQVEGGNILIDKSEIIALVQEFDDYFITAYDLTQELLRALLKWLNLAKPWDIYLKTILAFEQIKPVKTTYSKQPVTYQQDMISLTLSQINEHGGSMLVASTGLGKTVIATLVAVQLKSEDLIDKVIIICPNAVKTIWRKEMRDASISADCFTLETLDKEDSDQASDLMIWDEFVDDIRSGKGRYLLIFDESHKLRKRYPDQFGNKYSQVEKRRERKAFTRINEVVNQLGNPEKIKVLLLTGSPYATDINNINVQLHLLPHTAESDVLFPDLFDDARAWKITKPSQFIDLPVAHQLTTPHVAKYYGQPDNKGRYINFGEIKKYFPDVYLYTISCPVPVEAELASVISQGYFDLNVSHPIYRKNIVTQVKKDWASSPLALKEILERVVDTPRGEKALDLEKSDFFISQEERQKVLNPIISKLHKLNRQQDKKLQNLLEIIDFHCPQEKLIIFCERYPTAFYLEEALKSLKPNLRIFSTITKNKFNNKDNEYQSKTLRKVEKAIEKFAPIANNTSSNIQDTYNVFITTDNYGIGVNMQDASVVVNYDIAWTPIEPIQRAGRILRLWNDFRIVRIYTFIPILTETTELQDEFVDLGKRWDNLMQRHEESRKLTDLPILTPDDRQLINMPHFASDIKVNKGILTLENTDDEVSRYYQHTQKLHLHREYANTLDSDLVSALYHSKKSILLYLLLQYNNEYKILLYEPETDILRSPSPESILNLIECTPETEAAFVNEDKIEELADLVIKKWCMQNQISEEEVSRECTLYLTPNNHDSSIKELLTGN</sequence>
<dbReference type="PANTHER" id="PTHR45766">
    <property type="entry name" value="DNA ANNEALING HELICASE AND ENDONUCLEASE ZRANB3 FAMILY MEMBER"/>
    <property type="match status" value="1"/>
</dbReference>
<dbReference type="Proteomes" id="UP000185860">
    <property type="component" value="Unassembled WGS sequence"/>
</dbReference>
<evidence type="ECO:0000313" key="5">
    <source>
        <dbReference type="Proteomes" id="UP000185860"/>
    </source>
</evidence>
<dbReference type="Pfam" id="PF13091">
    <property type="entry name" value="PLDc_2"/>
    <property type="match status" value="1"/>
</dbReference>
<evidence type="ECO:0000256" key="1">
    <source>
        <dbReference type="ARBA" id="ARBA00022801"/>
    </source>
</evidence>
<protein>
    <submittedName>
        <fullName evidence="4">Helicase</fullName>
    </submittedName>
</protein>
<name>A0A1U7I884_9CYAN</name>
<comment type="caution">
    <text evidence="4">The sequence shown here is derived from an EMBL/GenBank/DDBJ whole genome shotgun (WGS) entry which is preliminary data.</text>
</comment>
<feature type="domain" description="Helicase ATP-binding" evidence="2">
    <location>
        <begin position="224"/>
        <end position="399"/>
    </location>
</feature>
<dbReference type="PROSITE" id="PS51194">
    <property type="entry name" value="HELICASE_CTER"/>
    <property type="match status" value="1"/>
</dbReference>
<accession>A0A1U7I884</accession>
<dbReference type="PROSITE" id="PS51192">
    <property type="entry name" value="HELICASE_ATP_BIND_1"/>
    <property type="match status" value="1"/>
</dbReference>
<evidence type="ECO:0000259" key="2">
    <source>
        <dbReference type="PROSITE" id="PS51192"/>
    </source>
</evidence>
<keyword evidence="4" id="KW-0347">Helicase</keyword>
<dbReference type="PANTHER" id="PTHR45766:SF6">
    <property type="entry name" value="SWI_SNF-RELATED MATRIX-ASSOCIATED ACTIN-DEPENDENT REGULATOR OF CHROMATIN SUBFAMILY A-LIKE PROTEIN 1"/>
    <property type="match status" value="1"/>
</dbReference>
<dbReference type="InterPro" id="IPR001650">
    <property type="entry name" value="Helicase_C-like"/>
</dbReference>
<dbReference type="SUPFAM" id="SSF56024">
    <property type="entry name" value="Phospholipase D/nuclease"/>
    <property type="match status" value="1"/>
</dbReference>
<dbReference type="AlphaFoldDB" id="A0A1U7I884"/>
<dbReference type="OrthoDB" id="9814088at2"/>
<dbReference type="STRING" id="454136.NIES2119_25955"/>
<dbReference type="GO" id="GO:0016787">
    <property type="term" value="F:hydrolase activity"/>
    <property type="evidence" value="ECO:0007669"/>
    <property type="project" value="UniProtKB-KW"/>
</dbReference>
<dbReference type="Gene3D" id="3.30.870.10">
    <property type="entry name" value="Endonuclease Chain A"/>
    <property type="match status" value="1"/>
</dbReference>
<dbReference type="InterPro" id="IPR006935">
    <property type="entry name" value="Helicase/UvrB_N"/>
</dbReference>
<keyword evidence="1" id="KW-0378">Hydrolase</keyword>
<dbReference type="SUPFAM" id="SSF52540">
    <property type="entry name" value="P-loop containing nucleoside triphosphate hydrolases"/>
    <property type="match status" value="1"/>
</dbReference>
<dbReference type="EMBL" id="MRCE01000038">
    <property type="protein sequence ID" value="OKH32582.1"/>
    <property type="molecule type" value="Genomic_DNA"/>
</dbReference>
<reference evidence="4 5" key="1">
    <citation type="submission" date="2016-11" db="EMBL/GenBank/DDBJ databases">
        <title>Draft Genome Sequences of Nine Cyanobacterial Strains from Diverse Habitats.</title>
        <authorList>
            <person name="Zhu T."/>
            <person name="Hou S."/>
            <person name="Lu X."/>
            <person name="Hess W.R."/>
        </authorList>
    </citation>
    <scope>NUCLEOTIDE SEQUENCE [LARGE SCALE GENOMIC DNA]</scope>
    <source>
        <strain evidence="4 5">IAM M-71</strain>
    </source>
</reference>
<organism evidence="4 5">
    <name type="scientific">[Phormidium ambiguum] IAM M-71</name>
    <dbReference type="NCBI Taxonomy" id="454136"/>
    <lineage>
        <taxon>Bacteria</taxon>
        <taxon>Bacillati</taxon>
        <taxon>Cyanobacteriota</taxon>
        <taxon>Cyanophyceae</taxon>
        <taxon>Oscillatoriophycideae</taxon>
        <taxon>Aerosakkonematales</taxon>
        <taxon>Aerosakkonemataceae</taxon>
        <taxon>Floridanema</taxon>
    </lineage>
</organism>
<evidence type="ECO:0000313" key="4">
    <source>
        <dbReference type="EMBL" id="OKH32582.1"/>
    </source>
</evidence>
<feature type="domain" description="Helicase C-terminal" evidence="3">
    <location>
        <begin position="571"/>
        <end position="744"/>
    </location>
</feature>
<keyword evidence="4" id="KW-0067">ATP-binding</keyword>
<proteinExistence type="predicted"/>
<keyword evidence="4" id="KW-0547">Nucleotide-binding</keyword>
<dbReference type="GO" id="GO:0003677">
    <property type="term" value="F:DNA binding"/>
    <property type="evidence" value="ECO:0007669"/>
    <property type="project" value="InterPro"/>
</dbReference>
<dbReference type="GO" id="GO:0005524">
    <property type="term" value="F:ATP binding"/>
    <property type="evidence" value="ECO:0007669"/>
    <property type="project" value="InterPro"/>
</dbReference>
<dbReference type="CDD" id="cd00138">
    <property type="entry name" value="PLDc_SF"/>
    <property type="match status" value="1"/>
</dbReference>
<dbReference type="Pfam" id="PF04851">
    <property type="entry name" value="ResIII"/>
    <property type="match status" value="1"/>
</dbReference>
<dbReference type="Pfam" id="PF00271">
    <property type="entry name" value="Helicase_C"/>
    <property type="match status" value="1"/>
</dbReference>